<evidence type="ECO:0000256" key="4">
    <source>
        <dbReference type="ARBA" id="ARBA00022840"/>
    </source>
</evidence>
<dbReference type="SMART" id="SM00983">
    <property type="entry name" value="TPK_B1_binding"/>
    <property type="match status" value="1"/>
</dbReference>
<dbReference type="InterPro" id="IPR053149">
    <property type="entry name" value="TPK"/>
</dbReference>
<gene>
    <name evidence="7" type="ORF">JGI1_00446</name>
</gene>
<dbReference type="InterPro" id="IPR036759">
    <property type="entry name" value="TPK_catalytic_sf"/>
</dbReference>
<name>A0A0S4MW52_9BACT</name>
<evidence type="ECO:0000313" key="8">
    <source>
        <dbReference type="Proteomes" id="UP000320623"/>
    </source>
</evidence>
<sequence length="208" mass="23044">MRAILICNGEPPPRNFLRKILKNYDFIACADGGANIAFNFKIEPNLIIGDLDSIKPKVKKFFAKKGIPIIYDPDQNSTDIEKALKFLISQGFKQIDVTSAIGDRLDHNLGNLSALVNFHGKAKLRIIDKSMEIFFVTDEISFEASPGDRISILPLGEKAEGVSTRGLKFKLDDDVLSFSGRGISNIASGRRVLIKVEKGGLFVFRKTK</sequence>
<dbReference type="PANTHER" id="PTHR41299">
    <property type="entry name" value="THIAMINE PYROPHOSPHOKINASE"/>
    <property type="match status" value="1"/>
</dbReference>
<evidence type="ECO:0000313" key="7">
    <source>
        <dbReference type="EMBL" id="CUU02175.1"/>
    </source>
</evidence>
<dbReference type="STRING" id="1643428.GCA_001442855_00432"/>
<accession>A0A0S4MW52</accession>
<dbReference type="InterPro" id="IPR036371">
    <property type="entry name" value="TPK_B1-bd_sf"/>
</dbReference>
<dbReference type="GO" id="GO:0004788">
    <property type="term" value="F:thiamine diphosphokinase activity"/>
    <property type="evidence" value="ECO:0007669"/>
    <property type="project" value="UniProtKB-UniRule"/>
</dbReference>
<dbReference type="AlphaFoldDB" id="A0A0S4MW52"/>
<keyword evidence="4" id="KW-0067">ATP-binding</keyword>
<dbReference type="GO" id="GO:0016301">
    <property type="term" value="F:kinase activity"/>
    <property type="evidence" value="ECO:0007669"/>
    <property type="project" value="UniProtKB-KW"/>
</dbReference>
<dbReference type="GO" id="GO:0030975">
    <property type="term" value="F:thiamine binding"/>
    <property type="evidence" value="ECO:0007669"/>
    <property type="project" value="InterPro"/>
</dbReference>
<protein>
    <recommendedName>
        <fullName evidence="5">Thiamine diphosphokinase</fullName>
        <ecNumber evidence="5">2.7.6.2</ecNumber>
    </recommendedName>
</protein>
<dbReference type="GO" id="GO:0009229">
    <property type="term" value="P:thiamine diphosphate biosynthetic process"/>
    <property type="evidence" value="ECO:0007669"/>
    <property type="project" value="InterPro"/>
</dbReference>
<keyword evidence="3 7" id="KW-0418">Kinase</keyword>
<keyword evidence="2" id="KW-0547">Nucleotide-binding</keyword>
<dbReference type="Pfam" id="PF04265">
    <property type="entry name" value="TPK_B1_binding"/>
    <property type="match status" value="1"/>
</dbReference>
<dbReference type="Gene3D" id="3.40.50.10240">
    <property type="entry name" value="Thiamin pyrophosphokinase, catalytic domain"/>
    <property type="match status" value="1"/>
</dbReference>
<dbReference type="InterPro" id="IPR007371">
    <property type="entry name" value="TPK_catalytic"/>
</dbReference>
<evidence type="ECO:0000256" key="5">
    <source>
        <dbReference type="NCBIfam" id="TIGR01378"/>
    </source>
</evidence>
<dbReference type="GO" id="GO:0006772">
    <property type="term" value="P:thiamine metabolic process"/>
    <property type="evidence" value="ECO:0007669"/>
    <property type="project" value="UniProtKB-UniRule"/>
</dbReference>
<dbReference type="InterPro" id="IPR007373">
    <property type="entry name" value="Thiamin_PyroPKinase_B1-bd"/>
</dbReference>
<dbReference type="PANTHER" id="PTHR41299:SF1">
    <property type="entry name" value="THIAMINE PYROPHOSPHOKINASE"/>
    <property type="match status" value="1"/>
</dbReference>
<dbReference type="Pfam" id="PF04263">
    <property type="entry name" value="TPK_catalytic"/>
    <property type="match status" value="1"/>
</dbReference>
<dbReference type="SUPFAM" id="SSF63999">
    <property type="entry name" value="Thiamin pyrophosphokinase, catalytic domain"/>
    <property type="match status" value="1"/>
</dbReference>
<dbReference type="EMBL" id="FAOO01000002">
    <property type="protein sequence ID" value="CUU02175.1"/>
    <property type="molecule type" value="Genomic_DNA"/>
</dbReference>
<dbReference type="CDD" id="cd07995">
    <property type="entry name" value="TPK"/>
    <property type="match status" value="1"/>
</dbReference>
<dbReference type="InterPro" id="IPR006282">
    <property type="entry name" value="Thi_PPkinase"/>
</dbReference>
<dbReference type="NCBIfam" id="TIGR01378">
    <property type="entry name" value="thi_PPkinase"/>
    <property type="match status" value="1"/>
</dbReference>
<dbReference type="EC" id="2.7.6.2" evidence="5"/>
<dbReference type="SUPFAM" id="SSF63862">
    <property type="entry name" value="Thiamin pyrophosphokinase, substrate-binding domain"/>
    <property type="match status" value="1"/>
</dbReference>
<dbReference type="GO" id="GO:0005524">
    <property type="term" value="F:ATP binding"/>
    <property type="evidence" value="ECO:0007669"/>
    <property type="project" value="UniProtKB-KW"/>
</dbReference>
<feature type="domain" description="Thiamin pyrophosphokinase thiamin-binding" evidence="6">
    <location>
        <begin position="137"/>
        <end position="202"/>
    </location>
</feature>
<organism evidence="7 8">
    <name type="scientific">Candidatus Thermokryptus mobilis</name>
    <dbReference type="NCBI Taxonomy" id="1643428"/>
    <lineage>
        <taxon>Bacteria</taxon>
        <taxon>Pseudomonadati</taxon>
        <taxon>Candidatus Kryptoniota</taxon>
        <taxon>Candidatus Thermokryptus</taxon>
    </lineage>
</organism>
<keyword evidence="8" id="KW-1185">Reference proteome</keyword>
<dbReference type="RefSeq" id="WP_181180212.1">
    <property type="nucleotide sequence ID" value="NZ_FAOO01000002.1"/>
</dbReference>
<reference evidence="8" key="1">
    <citation type="submission" date="2015-11" db="EMBL/GenBank/DDBJ databases">
        <authorList>
            <person name="Varghese N."/>
        </authorList>
    </citation>
    <scope>NUCLEOTIDE SEQUENCE [LARGE SCALE GENOMIC DNA]</scope>
</reference>
<evidence type="ECO:0000259" key="6">
    <source>
        <dbReference type="SMART" id="SM00983"/>
    </source>
</evidence>
<keyword evidence="1" id="KW-0808">Transferase</keyword>
<evidence type="ECO:0000256" key="1">
    <source>
        <dbReference type="ARBA" id="ARBA00022679"/>
    </source>
</evidence>
<proteinExistence type="predicted"/>
<dbReference type="Proteomes" id="UP000320623">
    <property type="component" value="Unassembled WGS sequence"/>
</dbReference>
<evidence type="ECO:0000256" key="2">
    <source>
        <dbReference type="ARBA" id="ARBA00022741"/>
    </source>
</evidence>
<evidence type="ECO:0000256" key="3">
    <source>
        <dbReference type="ARBA" id="ARBA00022777"/>
    </source>
</evidence>